<dbReference type="FunFam" id="2.30.38.10:FF:000003">
    <property type="entry name" value="Vibriobactin-specific 2,3-dihydroxybenzoate-AMP ligase"/>
    <property type="match status" value="1"/>
</dbReference>
<dbReference type="Gene3D" id="3.30.300.30">
    <property type="match status" value="1"/>
</dbReference>
<dbReference type="InterPro" id="IPR000873">
    <property type="entry name" value="AMP-dep_synth/lig_dom"/>
</dbReference>
<name>A0A0P9REG1_9PSED</name>
<dbReference type="PATRIC" id="fig|251654.3.peg.833"/>
<reference evidence="8 9" key="1">
    <citation type="submission" date="2015-09" db="EMBL/GenBank/DDBJ databases">
        <title>Genome announcement of multiple Pseudomonas syringae strains.</title>
        <authorList>
            <person name="Thakur S."/>
            <person name="Wang P.W."/>
            <person name="Gong Y."/>
            <person name="Weir B.S."/>
            <person name="Guttman D.S."/>
        </authorList>
    </citation>
    <scope>NUCLEOTIDE SEQUENCE [LARGE SCALE GENOMIC DNA]</scope>
    <source>
        <strain evidence="8 9">ICMP4531</strain>
    </source>
</reference>
<dbReference type="InterPro" id="IPR045851">
    <property type="entry name" value="AMP-bd_C_sf"/>
</dbReference>
<protein>
    <recommendedName>
        <fullName evidence="4">salicylate--[aryl-carrier protein] ligase</fullName>
        <ecNumber evidence="4">6.2.1.61</ecNumber>
    </recommendedName>
    <alternativeName>
        <fullName evidence="5">Salicylate--[aryl-carrier protein] ligase</fullName>
    </alternativeName>
</protein>
<evidence type="ECO:0000259" key="7">
    <source>
        <dbReference type="Pfam" id="PF13193"/>
    </source>
</evidence>
<feature type="domain" description="AMP-dependent synthetase/ligase" evidence="6">
    <location>
        <begin position="23"/>
        <end position="385"/>
    </location>
</feature>
<evidence type="ECO:0000256" key="4">
    <source>
        <dbReference type="ARBA" id="ARBA00066647"/>
    </source>
</evidence>
<evidence type="ECO:0000256" key="2">
    <source>
        <dbReference type="ARBA" id="ARBA00022598"/>
    </source>
</evidence>
<evidence type="ECO:0000313" key="8">
    <source>
        <dbReference type="EMBL" id="KPX41184.1"/>
    </source>
</evidence>
<dbReference type="GO" id="GO:0016878">
    <property type="term" value="F:acid-thiol ligase activity"/>
    <property type="evidence" value="ECO:0007669"/>
    <property type="project" value="UniProtKB-ARBA"/>
</dbReference>
<comment type="pathway">
    <text evidence="1">Siderophore biosynthesis.</text>
</comment>
<evidence type="ECO:0000313" key="9">
    <source>
        <dbReference type="Proteomes" id="UP000050557"/>
    </source>
</evidence>
<dbReference type="Pfam" id="PF00501">
    <property type="entry name" value="AMP-binding"/>
    <property type="match status" value="1"/>
</dbReference>
<dbReference type="InterPro" id="IPR050237">
    <property type="entry name" value="ATP-dep_AMP-bd_enzyme"/>
</dbReference>
<dbReference type="FunFam" id="3.40.50.980:FF:000003">
    <property type="entry name" value="Vibriobactin-specific 2,3-dihydroxybenzoate-AMP ligase"/>
    <property type="match status" value="1"/>
</dbReference>
<dbReference type="InterPro" id="IPR025110">
    <property type="entry name" value="AMP-bd_C"/>
</dbReference>
<dbReference type="EMBL" id="LJQM01000221">
    <property type="protein sequence ID" value="KPX41184.1"/>
    <property type="molecule type" value="Genomic_DNA"/>
</dbReference>
<evidence type="ECO:0000259" key="6">
    <source>
        <dbReference type="Pfam" id="PF00501"/>
    </source>
</evidence>
<sequence>MHTEHLFADPLHAFADQTLPQRLRRWASQHGARTALVAGAVRLSYAQLDLQVDRLAGGLSTLGIKAGDRVMLQLPNGVGFVCAFFATMRIGAVPVLAMPTQRAEDIAALCRLAEPVAYLIPDRLRDFDFRDMAAGIIEHQPSLMHVIVDGEPGPFKAMSALEAPCPADPMTDPRDMALLLLSGGTTGTPKLIPRSHADYAYNFSLSARLCELDNDSVYLAVLPTAHNFTLACPGVLGSLAAGATVVLSDSASCDVAMPLIQREGVTHVALVPPLAQLWAQGRDWEDSDLSSLKLLQVGGSRLDPALATQVLEALDCQVQQVFGMAEGLLCYTRPDDPLEVVLNTQGRPLSPFDEVRLVDADLHDVAPGQTGELLTRGPYTITGYYQAAEHNARSFTREGYYRSGDLARWTPDGNLIVEGRIKEQIQRSGEKISATHIENHLTALPDIESAVVIAVPDSLLGERICAFILGDKPTGAAQHIRDQLHLHGLGENSLPDQFEWVAAWPLTAVGKIDKRQLAVLAQLIRE</sequence>
<organism evidence="8 9">
    <name type="scientific">Pseudomonas syringae pv. helianthi</name>
    <dbReference type="NCBI Taxonomy" id="251654"/>
    <lineage>
        <taxon>Bacteria</taxon>
        <taxon>Pseudomonadati</taxon>
        <taxon>Pseudomonadota</taxon>
        <taxon>Gammaproteobacteria</taxon>
        <taxon>Pseudomonadales</taxon>
        <taxon>Pseudomonadaceae</taxon>
        <taxon>Pseudomonas</taxon>
    </lineage>
</organism>
<dbReference type="SUPFAM" id="SSF56801">
    <property type="entry name" value="Acetyl-CoA synthetase-like"/>
    <property type="match status" value="1"/>
</dbReference>
<dbReference type="PANTHER" id="PTHR43767">
    <property type="entry name" value="LONG-CHAIN-FATTY-ACID--COA LIGASE"/>
    <property type="match status" value="1"/>
</dbReference>
<dbReference type="PROSITE" id="PS00455">
    <property type="entry name" value="AMP_BINDING"/>
    <property type="match status" value="1"/>
</dbReference>
<evidence type="ECO:0000256" key="3">
    <source>
        <dbReference type="ARBA" id="ARBA00050154"/>
    </source>
</evidence>
<dbReference type="Gene3D" id="2.30.38.10">
    <property type="entry name" value="Luciferase, Domain 3"/>
    <property type="match status" value="1"/>
</dbReference>
<dbReference type="RefSeq" id="WP_054988059.1">
    <property type="nucleotide sequence ID" value="NZ_CP092918.1"/>
</dbReference>
<comment type="caution">
    <text evidence="8">The sequence shown here is derived from an EMBL/GenBank/DDBJ whole genome shotgun (WGS) entry which is preliminary data.</text>
</comment>
<dbReference type="PANTHER" id="PTHR43767:SF1">
    <property type="entry name" value="NONRIBOSOMAL PEPTIDE SYNTHASE PES1 (EUROFUNG)-RELATED"/>
    <property type="match status" value="1"/>
</dbReference>
<dbReference type="Gene3D" id="3.40.50.980">
    <property type="match status" value="2"/>
</dbReference>
<dbReference type="EC" id="6.2.1.61" evidence="4"/>
<accession>A0A0P9REG1</accession>
<dbReference type="InterPro" id="IPR020845">
    <property type="entry name" value="AMP-binding_CS"/>
</dbReference>
<dbReference type="AlphaFoldDB" id="A0A0P9REG1"/>
<feature type="domain" description="AMP-binding enzyme C-terminal" evidence="7">
    <location>
        <begin position="437"/>
        <end position="511"/>
    </location>
</feature>
<evidence type="ECO:0000256" key="1">
    <source>
        <dbReference type="ARBA" id="ARBA00004924"/>
    </source>
</evidence>
<evidence type="ECO:0000256" key="5">
    <source>
        <dbReference type="ARBA" id="ARBA00077773"/>
    </source>
</evidence>
<comment type="catalytic activity">
    <reaction evidence="3">
        <text>salicylate + holo-[ACP] + ATP = salicyl-[ACP] + AMP + diphosphate</text>
        <dbReference type="Rhea" id="RHEA:61648"/>
        <dbReference type="Rhea" id="RHEA-COMP:9685"/>
        <dbReference type="Rhea" id="RHEA-COMP:19022"/>
        <dbReference type="ChEBI" id="CHEBI:30616"/>
        <dbReference type="ChEBI" id="CHEBI:30762"/>
        <dbReference type="ChEBI" id="CHEBI:33019"/>
        <dbReference type="ChEBI" id="CHEBI:64479"/>
        <dbReference type="ChEBI" id="CHEBI:86464"/>
        <dbReference type="ChEBI" id="CHEBI:456215"/>
        <dbReference type="EC" id="6.2.1.61"/>
    </reaction>
    <physiologicalReaction direction="left-to-right" evidence="3">
        <dbReference type="Rhea" id="RHEA:61649"/>
    </physiologicalReaction>
</comment>
<gene>
    <name evidence="8" type="ORF">ALO68_00641</name>
</gene>
<proteinExistence type="predicted"/>
<keyword evidence="2 8" id="KW-0436">Ligase</keyword>
<dbReference type="Pfam" id="PF13193">
    <property type="entry name" value="AMP-binding_C"/>
    <property type="match status" value="1"/>
</dbReference>
<dbReference type="Proteomes" id="UP000050557">
    <property type="component" value="Unassembled WGS sequence"/>
</dbReference>